<sequence length="136" mass="15870">MTHYPSLLVLINREHARLFRVEEESIEELPQVDDPKDTYSDRESRFGAGAPDMMQGRDEEHLRHHVRHTITQLKEIWGRDTYHHLTIVVPGKYKGAVEQELKTHASGVTPNFLDGNYPEANQEELRELFLKSLRPQ</sequence>
<dbReference type="InterPro" id="IPR042226">
    <property type="entry name" value="eFR1_2_sf"/>
</dbReference>
<feature type="region of interest" description="Disordered" evidence="1">
    <location>
        <begin position="30"/>
        <end position="54"/>
    </location>
</feature>
<dbReference type="Proteomes" id="UP000176282">
    <property type="component" value="Unassembled WGS sequence"/>
</dbReference>
<dbReference type="Gene3D" id="3.30.420.60">
    <property type="entry name" value="eRF1 domain 2"/>
    <property type="match status" value="1"/>
</dbReference>
<proteinExistence type="predicted"/>
<evidence type="ECO:0008006" key="4">
    <source>
        <dbReference type="Google" id="ProtNLM"/>
    </source>
</evidence>
<dbReference type="EMBL" id="MFQB01000054">
    <property type="protein sequence ID" value="OGH64721.1"/>
    <property type="molecule type" value="Genomic_DNA"/>
</dbReference>
<organism evidence="2 3">
    <name type="scientific">Candidatus Magasanikbacteria bacterium RIFCSPHIGHO2_02_FULL_47_14</name>
    <dbReference type="NCBI Taxonomy" id="1798680"/>
    <lineage>
        <taxon>Bacteria</taxon>
        <taxon>Candidatus Magasanikiibacteriota</taxon>
    </lineage>
</organism>
<reference evidence="2 3" key="1">
    <citation type="journal article" date="2016" name="Nat. Commun.">
        <title>Thousands of microbial genomes shed light on interconnected biogeochemical processes in an aquifer system.</title>
        <authorList>
            <person name="Anantharaman K."/>
            <person name="Brown C.T."/>
            <person name="Hug L.A."/>
            <person name="Sharon I."/>
            <person name="Castelle C.J."/>
            <person name="Probst A.J."/>
            <person name="Thomas B.C."/>
            <person name="Singh A."/>
            <person name="Wilkins M.J."/>
            <person name="Karaoz U."/>
            <person name="Brodie E.L."/>
            <person name="Williams K.H."/>
            <person name="Hubbard S.S."/>
            <person name="Banfield J.F."/>
        </authorList>
    </citation>
    <scope>NUCLEOTIDE SEQUENCE [LARGE SCALE GENOMIC DNA]</scope>
</reference>
<evidence type="ECO:0000256" key="1">
    <source>
        <dbReference type="SAM" id="MobiDB-lite"/>
    </source>
</evidence>
<dbReference type="AlphaFoldDB" id="A0A1F6LZA3"/>
<evidence type="ECO:0000313" key="2">
    <source>
        <dbReference type="EMBL" id="OGH64721.1"/>
    </source>
</evidence>
<evidence type="ECO:0000313" key="3">
    <source>
        <dbReference type="Proteomes" id="UP000176282"/>
    </source>
</evidence>
<accession>A0A1F6LZA3</accession>
<protein>
    <recommendedName>
        <fullName evidence="4">Host attachment protein</fullName>
    </recommendedName>
</protein>
<comment type="caution">
    <text evidence="2">The sequence shown here is derived from an EMBL/GenBank/DDBJ whole genome shotgun (WGS) entry which is preliminary data.</text>
</comment>
<feature type="compositionally biased region" description="Basic and acidic residues" evidence="1">
    <location>
        <begin position="33"/>
        <end position="45"/>
    </location>
</feature>
<gene>
    <name evidence="2" type="ORF">A3J66_00130</name>
</gene>
<name>A0A1F6LZA3_9BACT</name>